<dbReference type="Gene3D" id="1.10.10.60">
    <property type="entry name" value="Homeodomain-like"/>
    <property type="match status" value="1"/>
</dbReference>
<dbReference type="OrthoDB" id="412787at2759"/>
<sequence>MEENKPEKRRRRKRRNARLPSKEKEESRAKIERVCAPADYKIMEELIEDPVSEENERRRRAIEKWTEESHEEFANGLAVHGKKFRKVADHLPEMTVADCVEHYYMTKPFDFNFAEWEANEKAKDDGLQPSSIGSKGISSDWAQSSTTSEPQSIASSPVVAVRSVEGDENLTISFTFEGKDRKLQRSKDEILSKALTRIELSSKKKTKKVKRSADYHEIGGSSEGNATLWFSGQLVDSSLTNEVAWRDGSILKIGAEAFTVEINPPTVTSLTLPANLMSGFPVMPYLQLEFGDKQFCRYKWLKSTNHCDEQASSVPASSQEVLSWVEVGNDFLYTPSVVDVGCYLKLTCSPGNIRKVSSITSEAATSVTVAAGPGTCPFDARHLFTKKKTPDSSTFRVVSYNILAEAYSKEEFAQKILYPYCPPYGLDISYRQQLLLKEIPGYNADLICLQECGSKLFKHNLRPALETMGFKGLLRCKAGEVPEGEATFFRESKFALISQHDIVLNEALLKDSIQGVVLDHVSAIPILHETLLKRNAVVQVSILKVLGIDNQFICVANTHLYYKPKYPHIRLLQGAIILNHLQKVISQFTSNHINGNFSEREIPTNATDTTNWESLEVANKGLHVQPQIAVVFCGDFNSLPRSGLVELLTTSHIDSTHRDWTVCEDKEEHCTTLNISHDFNLFSACNFPPFTNYTSGFKGTLDYIFADGKYLEVESVLPLPSEEELSLHLALPSVVMPSDHLALVCDLKWKL</sequence>
<dbReference type="STRING" id="50429.A0A2B4SEL0"/>
<dbReference type="InterPro" id="IPR050410">
    <property type="entry name" value="CCR4/nocturin_mRNA_transcr"/>
</dbReference>
<dbReference type="Pfam" id="PF00249">
    <property type="entry name" value="Myb_DNA-binding"/>
    <property type="match status" value="1"/>
</dbReference>
<dbReference type="PANTHER" id="PTHR12121">
    <property type="entry name" value="CARBON CATABOLITE REPRESSOR PROTEIN 4"/>
    <property type="match status" value="1"/>
</dbReference>
<dbReference type="InterPro" id="IPR036691">
    <property type="entry name" value="Endo/exonu/phosph_ase_sf"/>
</dbReference>
<feature type="domain" description="SANT" evidence="2">
    <location>
        <begin position="60"/>
        <end position="111"/>
    </location>
</feature>
<name>A0A2B4SEL0_STYPI</name>
<dbReference type="InterPro" id="IPR048821">
    <property type="entry name" value="PDE12-like_N"/>
</dbReference>
<dbReference type="InterPro" id="IPR017884">
    <property type="entry name" value="SANT_dom"/>
</dbReference>
<reference evidence="4" key="1">
    <citation type="journal article" date="2017" name="bioRxiv">
        <title>Comparative analysis of the genomes of Stylophora pistillata and Acropora digitifera provides evidence for extensive differences between species of corals.</title>
        <authorList>
            <person name="Voolstra C.R."/>
            <person name="Li Y."/>
            <person name="Liew Y.J."/>
            <person name="Baumgarten S."/>
            <person name="Zoccola D."/>
            <person name="Flot J.-F."/>
            <person name="Tambutte S."/>
            <person name="Allemand D."/>
            <person name="Aranda M."/>
        </authorList>
    </citation>
    <scope>NUCLEOTIDE SEQUENCE [LARGE SCALE GENOMIC DNA]</scope>
</reference>
<evidence type="ECO:0000256" key="1">
    <source>
        <dbReference type="SAM" id="MobiDB-lite"/>
    </source>
</evidence>
<proteinExistence type="predicted"/>
<dbReference type="SUPFAM" id="SSF56219">
    <property type="entry name" value="DNase I-like"/>
    <property type="match status" value="1"/>
</dbReference>
<dbReference type="Pfam" id="PF03372">
    <property type="entry name" value="Exo_endo_phos"/>
    <property type="match status" value="1"/>
</dbReference>
<accession>A0A2B4SEL0</accession>
<gene>
    <name evidence="3" type="primary">PDE12</name>
    <name evidence="3" type="ORF">AWC38_SpisGene8324</name>
</gene>
<dbReference type="Proteomes" id="UP000225706">
    <property type="component" value="Unassembled WGS sequence"/>
</dbReference>
<feature type="region of interest" description="Disordered" evidence="1">
    <location>
        <begin position="1"/>
        <end position="29"/>
    </location>
</feature>
<dbReference type="GO" id="GO:0005739">
    <property type="term" value="C:mitochondrion"/>
    <property type="evidence" value="ECO:0007669"/>
    <property type="project" value="TreeGrafter"/>
</dbReference>
<feature type="compositionally biased region" description="Basic and acidic residues" evidence="1">
    <location>
        <begin position="20"/>
        <end position="29"/>
    </location>
</feature>
<feature type="compositionally biased region" description="Basic residues" evidence="1">
    <location>
        <begin position="7"/>
        <end position="17"/>
    </location>
</feature>
<dbReference type="Gene3D" id="3.60.10.10">
    <property type="entry name" value="Endonuclease/exonuclease/phosphatase"/>
    <property type="match status" value="1"/>
</dbReference>
<evidence type="ECO:0000313" key="3">
    <source>
        <dbReference type="EMBL" id="PFX26997.1"/>
    </source>
</evidence>
<dbReference type="GO" id="GO:0000175">
    <property type="term" value="F:3'-5'-RNA exonuclease activity"/>
    <property type="evidence" value="ECO:0007669"/>
    <property type="project" value="TreeGrafter"/>
</dbReference>
<dbReference type="PROSITE" id="PS51293">
    <property type="entry name" value="SANT"/>
    <property type="match status" value="1"/>
</dbReference>
<organism evidence="3 4">
    <name type="scientific">Stylophora pistillata</name>
    <name type="common">Smooth cauliflower coral</name>
    <dbReference type="NCBI Taxonomy" id="50429"/>
    <lineage>
        <taxon>Eukaryota</taxon>
        <taxon>Metazoa</taxon>
        <taxon>Cnidaria</taxon>
        <taxon>Anthozoa</taxon>
        <taxon>Hexacorallia</taxon>
        <taxon>Scleractinia</taxon>
        <taxon>Astrocoeniina</taxon>
        <taxon>Pocilloporidae</taxon>
        <taxon>Stylophora</taxon>
    </lineage>
</organism>
<dbReference type="PANTHER" id="PTHR12121:SF37">
    <property type="entry name" value="2',5'-PHOSPHODIESTERASE 12"/>
    <property type="match status" value="1"/>
</dbReference>
<evidence type="ECO:0000313" key="4">
    <source>
        <dbReference type="Proteomes" id="UP000225706"/>
    </source>
</evidence>
<protein>
    <submittedName>
        <fullName evidence="3">2',5'-phosphodiesterase 12</fullName>
    </submittedName>
</protein>
<dbReference type="InterPro" id="IPR005135">
    <property type="entry name" value="Endo/exonuclease/phosphatase"/>
</dbReference>
<dbReference type="GO" id="GO:0000288">
    <property type="term" value="P:nuclear-transcribed mRNA catabolic process, deadenylation-dependent decay"/>
    <property type="evidence" value="ECO:0007669"/>
    <property type="project" value="TreeGrafter"/>
</dbReference>
<feature type="compositionally biased region" description="Polar residues" evidence="1">
    <location>
        <begin position="128"/>
        <end position="155"/>
    </location>
</feature>
<dbReference type="InterPro" id="IPR009057">
    <property type="entry name" value="Homeodomain-like_sf"/>
</dbReference>
<evidence type="ECO:0000259" key="2">
    <source>
        <dbReference type="PROSITE" id="PS51293"/>
    </source>
</evidence>
<dbReference type="SMART" id="SM00717">
    <property type="entry name" value="SANT"/>
    <property type="match status" value="1"/>
</dbReference>
<dbReference type="AlphaFoldDB" id="A0A2B4SEL0"/>
<dbReference type="Pfam" id="PF21171">
    <property type="entry name" value="PDE12-like_N"/>
    <property type="match status" value="1"/>
</dbReference>
<comment type="caution">
    <text evidence="3">The sequence shown here is derived from an EMBL/GenBank/DDBJ whole genome shotgun (WGS) entry which is preliminary data.</text>
</comment>
<dbReference type="InterPro" id="IPR001005">
    <property type="entry name" value="SANT/Myb"/>
</dbReference>
<keyword evidence="4" id="KW-1185">Reference proteome</keyword>
<dbReference type="EMBL" id="LSMT01000113">
    <property type="protein sequence ID" value="PFX26997.1"/>
    <property type="molecule type" value="Genomic_DNA"/>
</dbReference>
<feature type="region of interest" description="Disordered" evidence="1">
    <location>
        <begin position="122"/>
        <end position="159"/>
    </location>
</feature>
<dbReference type="SUPFAM" id="SSF46689">
    <property type="entry name" value="Homeodomain-like"/>
    <property type="match status" value="1"/>
</dbReference>